<dbReference type="GO" id="GO:0019679">
    <property type="term" value="P:propionate metabolic process, methylcitrate cycle"/>
    <property type="evidence" value="ECO:0007669"/>
    <property type="project" value="UniProtKB-ARBA"/>
</dbReference>
<dbReference type="FunFam" id="3.30.499.10:FF:000005">
    <property type="entry name" value="cytoplasmic aconitate hydratase"/>
    <property type="match status" value="1"/>
</dbReference>
<keyword evidence="6" id="KW-0479">Metal-binding</keyword>
<dbReference type="UniPathway" id="UPA00223">
    <property type="reaction ID" value="UER00718"/>
</dbReference>
<evidence type="ECO:0000256" key="3">
    <source>
        <dbReference type="ARBA" id="ARBA00007185"/>
    </source>
</evidence>
<dbReference type="NCBIfam" id="NF009520">
    <property type="entry name" value="PRK12881.1"/>
    <property type="match status" value="1"/>
</dbReference>
<sequence length="888" mass="97797">MKKTSKSSFNHREFSYYSIRYAVEQEGKDITHLPYTIRILIESLVRNYDEEDVTKHHISNLINYDAQAPRGEVPFKPSRVILQDFTGVPVVVDLASMREAMIAHGGNPDLINPEIPVDLVIDHSVQVDAYGCDTALEENVTLEFERNNERYEFLKWAENSFDNYRAVPPATGIIHQVNIEFLSDVIIEKEGLLYPDSMFGTDSHTTMINGIGVLGWGVGGIEAEAAMLGEASYFPVPEVIGVRFTGQLPKIATATDLALTVTQVLRKEQVVGKFVEYIGPGLAHLSLADRATIANMAPEYGATCGYFPIDQETLNYMRLTNRDEDHIGLTEHYAKLNDLFYNPDIEPRYSKVIEIDLSSIRPSIAGPKRPQDLIDLADAKSTFEASISREAGTQGFGLTPEELDKTATVMIDGQAFPIKTGHVAIAAITSCTNTSNPYVLMAAGLLARNAVEKGLRVAPTVKTSLAPGSKVVSAYLKASGLQDYLDNLGFQVVGYGCTTCIGNSGNLRPEVAQAIADKDLLASAVLSGNRNFEGRINPLVKANFLASPPLVVAYALAGTTTIDLTRDPLGLDADNQPVYLEDIMPKRQEIEAYVDQYVTRDLFQKEYEHVFSDSQKWNQIPVTKSQNYHWNAQSTYIQNPPYFDQLDDDLAIRPLLNLQPLAKFGDSVTTDHISPAGNIARISPAARYLSEHGVDYMDFNSYGSRRGNHEVMMRGTFANIRIKNELANGRVGGYTSYKGEIIPIYDAAMAYQAEKVGTLIIAGKDYGMGSSRDWAAKGSALLGVKAVLAESFERIHRSNLVMMGIAPLQFLEGQTADSLGLTGLERYDIHLPETPTIQEVVDIVAHGEKGDIAFQALLRFDAVADIRYYQNGGILPMVVRKKLAASHP</sequence>
<dbReference type="InterPro" id="IPR036008">
    <property type="entry name" value="Aconitase_4Fe-4S_dom"/>
</dbReference>
<comment type="subunit">
    <text evidence="4">Monomer.</text>
</comment>
<comment type="similarity">
    <text evidence="3 11">Belongs to the aconitase/IPM isomerase family.</text>
</comment>
<evidence type="ECO:0000256" key="7">
    <source>
        <dbReference type="ARBA" id="ARBA00023004"/>
    </source>
</evidence>
<dbReference type="SUPFAM" id="SSF52016">
    <property type="entry name" value="LeuD/IlvD-like"/>
    <property type="match status" value="1"/>
</dbReference>
<evidence type="ECO:0000256" key="1">
    <source>
        <dbReference type="ARBA" id="ARBA00001966"/>
    </source>
</evidence>
<evidence type="ECO:0000256" key="5">
    <source>
        <dbReference type="ARBA" id="ARBA00022532"/>
    </source>
</evidence>
<dbReference type="InterPro" id="IPR001030">
    <property type="entry name" value="Acoase/IPM_deHydtase_lsu_aba"/>
</dbReference>
<dbReference type="GO" id="GO:0006099">
    <property type="term" value="P:tricarboxylic acid cycle"/>
    <property type="evidence" value="ECO:0007669"/>
    <property type="project" value="UniProtKB-UniPathway"/>
</dbReference>
<dbReference type="InterPro" id="IPR000573">
    <property type="entry name" value="AconitaseA/IPMdHydase_ssu_swvl"/>
</dbReference>
<evidence type="ECO:0000256" key="2">
    <source>
        <dbReference type="ARBA" id="ARBA00004717"/>
    </source>
</evidence>
<dbReference type="AlphaFoldDB" id="A0A1Q8E8K8"/>
<dbReference type="OrthoDB" id="9764318at2"/>
<evidence type="ECO:0000256" key="10">
    <source>
        <dbReference type="ARBA" id="ARBA00023501"/>
    </source>
</evidence>
<evidence type="ECO:0000313" key="15">
    <source>
        <dbReference type="Proteomes" id="UP000186890"/>
    </source>
</evidence>
<comment type="caution">
    <text evidence="14">The sequence shown here is derived from an EMBL/GenBank/DDBJ whole genome shotgun (WGS) entry which is preliminary data.</text>
</comment>
<evidence type="ECO:0000256" key="8">
    <source>
        <dbReference type="ARBA" id="ARBA00023014"/>
    </source>
</evidence>
<keyword evidence="11" id="KW-0004">4Fe-4S</keyword>
<feature type="domain" description="Aconitase/3-isopropylmalate dehydratase large subunit alpha/beta/alpha" evidence="12">
    <location>
        <begin position="67"/>
        <end position="558"/>
    </location>
</feature>
<evidence type="ECO:0000259" key="12">
    <source>
        <dbReference type="Pfam" id="PF00330"/>
    </source>
</evidence>
<dbReference type="InterPro" id="IPR015931">
    <property type="entry name" value="Acnase/IPM_dHydase_lsu_aba_1/3"/>
</dbReference>
<dbReference type="InterPro" id="IPR015928">
    <property type="entry name" value="Aconitase/3IPM_dehydase_swvl"/>
</dbReference>
<evidence type="ECO:0000256" key="9">
    <source>
        <dbReference type="ARBA" id="ARBA00023239"/>
    </source>
</evidence>
<dbReference type="PROSITE" id="PS01244">
    <property type="entry name" value="ACONITASE_2"/>
    <property type="match status" value="1"/>
</dbReference>
<dbReference type="InterPro" id="IPR044137">
    <property type="entry name" value="AcnA_IRP_Swivel"/>
</dbReference>
<dbReference type="PANTHER" id="PTHR11670">
    <property type="entry name" value="ACONITASE/IRON-RESPONSIVE ELEMENT FAMILY MEMBER"/>
    <property type="match status" value="1"/>
</dbReference>
<organism evidence="14 15">
    <name type="scientific">Streptococcus cuniculi</name>
    <dbReference type="NCBI Taxonomy" id="1432788"/>
    <lineage>
        <taxon>Bacteria</taxon>
        <taxon>Bacillati</taxon>
        <taxon>Bacillota</taxon>
        <taxon>Bacilli</taxon>
        <taxon>Lactobacillales</taxon>
        <taxon>Streptococcaceae</taxon>
        <taxon>Streptococcus</taxon>
    </lineage>
</organism>
<dbReference type="InterPro" id="IPR006249">
    <property type="entry name" value="Aconitase/IRP2"/>
</dbReference>
<dbReference type="GO" id="GO:0051539">
    <property type="term" value="F:4 iron, 4 sulfur cluster binding"/>
    <property type="evidence" value="ECO:0007669"/>
    <property type="project" value="UniProtKB-KW"/>
</dbReference>
<dbReference type="EMBL" id="MSJM01000003">
    <property type="protein sequence ID" value="OLF48116.1"/>
    <property type="molecule type" value="Genomic_DNA"/>
</dbReference>
<evidence type="ECO:0000256" key="6">
    <source>
        <dbReference type="ARBA" id="ARBA00022723"/>
    </source>
</evidence>
<dbReference type="PRINTS" id="PR00415">
    <property type="entry name" value="ACONITASE"/>
</dbReference>
<keyword evidence="5" id="KW-0816">Tricarboxylic acid cycle</keyword>
<dbReference type="EC" id="4.2.1.3" evidence="11"/>
<evidence type="ECO:0000259" key="13">
    <source>
        <dbReference type="Pfam" id="PF00694"/>
    </source>
</evidence>
<dbReference type="Pfam" id="PF00694">
    <property type="entry name" value="Aconitase_C"/>
    <property type="match status" value="1"/>
</dbReference>
<accession>A0A1Q8E8K8</accession>
<dbReference type="RefSeq" id="WP_075104469.1">
    <property type="nucleotide sequence ID" value="NZ_MSJM01000003.1"/>
</dbReference>
<dbReference type="CDD" id="cd01586">
    <property type="entry name" value="AcnA_IRP"/>
    <property type="match status" value="1"/>
</dbReference>
<dbReference type="Gene3D" id="3.30.499.10">
    <property type="entry name" value="Aconitase, domain 3"/>
    <property type="match status" value="2"/>
</dbReference>
<gene>
    <name evidence="14" type="ORF">BU202_03755</name>
</gene>
<keyword evidence="9 11" id="KW-0456">Lyase</keyword>
<dbReference type="InterPro" id="IPR018136">
    <property type="entry name" value="Aconitase_4Fe-4S_BS"/>
</dbReference>
<keyword evidence="7 11" id="KW-0408">Iron</keyword>
<dbReference type="Pfam" id="PF00330">
    <property type="entry name" value="Aconitase"/>
    <property type="match status" value="1"/>
</dbReference>
<protein>
    <recommendedName>
        <fullName evidence="11">Aconitate hydratase</fullName>
        <shortName evidence="11">Aconitase</shortName>
        <ecNumber evidence="11">4.2.1.3</ecNumber>
    </recommendedName>
</protein>
<dbReference type="Proteomes" id="UP000186890">
    <property type="component" value="Unassembled WGS sequence"/>
</dbReference>
<comment type="cofactor">
    <cofactor evidence="1">
        <name>[4Fe-4S] cluster</name>
        <dbReference type="ChEBI" id="CHEBI:49883"/>
    </cofactor>
</comment>
<evidence type="ECO:0000256" key="4">
    <source>
        <dbReference type="ARBA" id="ARBA00011245"/>
    </source>
</evidence>
<dbReference type="Gene3D" id="3.20.19.10">
    <property type="entry name" value="Aconitase, domain 4"/>
    <property type="match status" value="1"/>
</dbReference>
<comment type="pathway">
    <text evidence="2">Carbohydrate metabolism; tricarboxylic acid cycle; isocitrate from oxaloacetate: step 2/2.</text>
</comment>
<dbReference type="FunFam" id="3.30.499.10:FF:000002">
    <property type="entry name" value="Aconitate hydratase"/>
    <property type="match status" value="1"/>
</dbReference>
<dbReference type="NCBIfam" id="TIGR01341">
    <property type="entry name" value="aconitase_1"/>
    <property type="match status" value="1"/>
</dbReference>
<name>A0A1Q8E8K8_9STRE</name>
<keyword evidence="15" id="KW-1185">Reference proteome</keyword>
<comment type="function">
    <text evidence="11">Catalyzes the isomerization of citrate to isocitrate via cis-aconitate.</text>
</comment>
<dbReference type="SUPFAM" id="SSF53732">
    <property type="entry name" value="Aconitase iron-sulfur domain"/>
    <property type="match status" value="1"/>
</dbReference>
<dbReference type="NCBIfam" id="NF006757">
    <property type="entry name" value="PRK09277.1"/>
    <property type="match status" value="1"/>
</dbReference>
<comment type="catalytic activity">
    <reaction evidence="10 11">
        <text>citrate = D-threo-isocitrate</text>
        <dbReference type="Rhea" id="RHEA:10336"/>
        <dbReference type="ChEBI" id="CHEBI:15562"/>
        <dbReference type="ChEBI" id="CHEBI:16947"/>
        <dbReference type="EC" id="4.2.1.3"/>
    </reaction>
</comment>
<dbReference type="FunFam" id="3.20.19.10:FF:000001">
    <property type="entry name" value="Aconitate hydratase"/>
    <property type="match status" value="1"/>
</dbReference>
<evidence type="ECO:0000313" key="14">
    <source>
        <dbReference type="EMBL" id="OLF48116.1"/>
    </source>
</evidence>
<dbReference type="CDD" id="cd01580">
    <property type="entry name" value="AcnA_IRP_Swivel"/>
    <property type="match status" value="1"/>
</dbReference>
<dbReference type="GO" id="GO:0003994">
    <property type="term" value="F:aconitate hydratase activity"/>
    <property type="evidence" value="ECO:0007669"/>
    <property type="project" value="UniProtKB-EC"/>
</dbReference>
<dbReference type="PROSITE" id="PS00450">
    <property type="entry name" value="ACONITASE_1"/>
    <property type="match status" value="1"/>
</dbReference>
<proteinExistence type="inferred from homology"/>
<evidence type="ECO:0000256" key="11">
    <source>
        <dbReference type="RuleBase" id="RU361275"/>
    </source>
</evidence>
<feature type="domain" description="Aconitase A/isopropylmalate dehydratase small subunit swivel" evidence="13">
    <location>
        <begin position="686"/>
        <end position="812"/>
    </location>
</feature>
<keyword evidence="8 11" id="KW-0411">Iron-sulfur</keyword>
<dbReference type="Gene3D" id="6.10.190.10">
    <property type="match status" value="1"/>
</dbReference>
<dbReference type="GO" id="GO:0046872">
    <property type="term" value="F:metal ion binding"/>
    <property type="evidence" value="ECO:0007669"/>
    <property type="project" value="UniProtKB-KW"/>
</dbReference>
<reference evidence="15" key="1">
    <citation type="submission" date="2016-12" db="EMBL/GenBank/DDBJ databases">
        <authorList>
            <person name="Gulvik C.A."/>
        </authorList>
    </citation>
    <scope>NUCLEOTIDE SEQUENCE [LARGE SCALE GENOMIC DNA]</scope>
    <source>
        <strain evidence="15">NED12-00049-6B</strain>
    </source>
</reference>